<dbReference type="KEGG" id="spai:FPZ24_12990"/>
<dbReference type="RefSeq" id="WP_146572641.1">
    <property type="nucleotide sequence ID" value="NZ_CP042306.1"/>
</dbReference>
<evidence type="ECO:0000313" key="4">
    <source>
        <dbReference type="EMBL" id="QDZ08278.1"/>
    </source>
</evidence>
<sequence length="470" mass="50628">MTDTPPLDAPATPAAPPAPPPSTVKPVNCPNCGGTVDIRVAGTTVSVICSHCGSTLDATSPDLQVIAKADQALKTPEIPLGTRGVLKGKTWEVVGYQERTDEEVTWAEYLLFNPYEGYAFLVDDGRRFNLGFLLDKLPTSHWGLGLSVDGLNVSRFGDPYPVHTIFVVGEFYWRVQVGETVEETDYVTPGTMLACEDYQGERTWTRLDMLDWGEAEAAFGIAPRRKEYSHPAPHERSPFKAQLFEAWVIGLIAAVTLFVISGMAGSQQRIATSSIDAVLDGPEKTLVIKDVVLPPGRNRVEIDAEASSLDNSWVDLDYSLTDQKTQDSIDSYGTAEYYSGSDSDGPWTEGDRRPTTDFSSIPGGKYDVVVTVSAHKWNGAGASSSTPVTDTSLMGGHGFADGGWGSSSTGGVTVPVTVTVDRGGLFGGNVVLGLLLILIWPIIVLFRHLGFEKRRKAVLSSGSDDDDDDD</sequence>
<feature type="region of interest" description="Disordered" evidence="1">
    <location>
        <begin position="337"/>
        <end position="359"/>
    </location>
</feature>
<dbReference type="Pfam" id="PF13785">
    <property type="entry name" value="DUF4178"/>
    <property type="match status" value="1"/>
</dbReference>
<protein>
    <submittedName>
        <fullName evidence="4">DUF4178 domain-containing protein</fullName>
    </submittedName>
</protein>
<keyword evidence="5" id="KW-1185">Reference proteome</keyword>
<keyword evidence="2" id="KW-0472">Membrane</keyword>
<feature type="domain" description="DUF4178" evidence="3">
    <location>
        <begin position="80"/>
        <end position="205"/>
    </location>
</feature>
<dbReference type="OrthoDB" id="228033at2"/>
<name>A0A5B8LJ83_9SPHN</name>
<evidence type="ECO:0000256" key="1">
    <source>
        <dbReference type="SAM" id="MobiDB-lite"/>
    </source>
</evidence>
<evidence type="ECO:0000259" key="3">
    <source>
        <dbReference type="Pfam" id="PF13785"/>
    </source>
</evidence>
<dbReference type="InterPro" id="IPR025235">
    <property type="entry name" value="DUF4178"/>
</dbReference>
<proteinExistence type="predicted"/>
<feature type="transmembrane region" description="Helical" evidence="2">
    <location>
        <begin position="425"/>
        <end position="446"/>
    </location>
</feature>
<accession>A0A5B8LJ83</accession>
<organism evidence="4 5">
    <name type="scientific">Sphingomonas panacisoli</name>
    <dbReference type="NCBI Taxonomy" id="1813879"/>
    <lineage>
        <taxon>Bacteria</taxon>
        <taxon>Pseudomonadati</taxon>
        <taxon>Pseudomonadota</taxon>
        <taxon>Alphaproteobacteria</taxon>
        <taxon>Sphingomonadales</taxon>
        <taxon>Sphingomonadaceae</taxon>
        <taxon>Sphingomonas</taxon>
    </lineage>
</organism>
<keyword evidence="2" id="KW-0812">Transmembrane</keyword>
<dbReference type="EMBL" id="CP042306">
    <property type="protein sequence ID" value="QDZ08278.1"/>
    <property type="molecule type" value="Genomic_DNA"/>
</dbReference>
<dbReference type="Proteomes" id="UP000315673">
    <property type="component" value="Chromosome"/>
</dbReference>
<evidence type="ECO:0000256" key="2">
    <source>
        <dbReference type="SAM" id="Phobius"/>
    </source>
</evidence>
<evidence type="ECO:0000313" key="5">
    <source>
        <dbReference type="Proteomes" id="UP000315673"/>
    </source>
</evidence>
<dbReference type="AlphaFoldDB" id="A0A5B8LJ83"/>
<feature type="compositionally biased region" description="Low complexity" evidence="1">
    <location>
        <begin position="1"/>
        <end position="12"/>
    </location>
</feature>
<gene>
    <name evidence="4" type="ORF">FPZ24_12990</name>
</gene>
<feature type="region of interest" description="Disordered" evidence="1">
    <location>
        <begin position="1"/>
        <end position="24"/>
    </location>
</feature>
<feature type="transmembrane region" description="Helical" evidence="2">
    <location>
        <begin position="246"/>
        <end position="265"/>
    </location>
</feature>
<feature type="compositionally biased region" description="Pro residues" evidence="1">
    <location>
        <begin position="13"/>
        <end position="23"/>
    </location>
</feature>
<reference evidence="4 5" key="1">
    <citation type="submission" date="2019-07" db="EMBL/GenBank/DDBJ databases">
        <title>Full genome sequence of Sphingomonas sp. 4R-6-7(HKS19).</title>
        <authorList>
            <person name="Im W.-T."/>
        </authorList>
    </citation>
    <scope>NUCLEOTIDE SEQUENCE [LARGE SCALE GENOMIC DNA]</scope>
    <source>
        <strain evidence="4 5">HKS19</strain>
    </source>
</reference>
<keyword evidence="2" id="KW-1133">Transmembrane helix</keyword>